<evidence type="ECO:0000256" key="1">
    <source>
        <dbReference type="SAM" id="Phobius"/>
    </source>
</evidence>
<sequence length="180" mass="20283">MGDFMLKFEIVYKFCLICTLILGLSLLAFSGVNFALGEYGEFWMGAHKFAGFLVALAAVLHVINRKKKLIKLANEFTDVITRRKNPSMCNMDRIIASLEPYTIAEISQKLGFDEAEFCRTLRENGVKFNGANQTLRQISFLNDEKIFFVLVLIVEAKFGKRFCGELKFKGAKFNGGIKAA</sequence>
<feature type="transmembrane region" description="Helical" evidence="1">
    <location>
        <begin position="12"/>
        <end position="36"/>
    </location>
</feature>
<dbReference type="STRING" id="553219.CAMSH0001_1115"/>
<proteinExistence type="predicted"/>
<keyword evidence="1" id="KW-0812">Transmembrane</keyword>
<keyword evidence="1" id="KW-0472">Membrane</keyword>
<reference evidence="2 3" key="1">
    <citation type="submission" date="2009-07" db="EMBL/GenBank/DDBJ databases">
        <authorList>
            <person name="Madupu R."/>
            <person name="Sebastian Y."/>
            <person name="Durkin A.S."/>
            <person name="Torralba M."/>
            <person name="Methe B."/>
            <person name="Sutton G.G."/>
            <person name="Strausberg R.L."/>
            <person name="Nelson K.E."/>
        </authorList>
    </citation>
    <scope>NUCLEOTIDE SEQUENCE [LARGE SCALE GENOMIC DNA]</scope>
    <source>
        <strain evidence="2 3">RM3277</strain>
    </source>
</reference>
<dbReference type="EMBL" id="ACVQ01000028">
    <property type="protein sequence ID" value="EET79035.1"/>
    <property type="molecule type" value="Genomic_DNA"/>
</dbReference>
<evidence type="ECO:0000313" key="2">
    <source>
        <dbReference type="EMBL" id="EET79035.1"/>
    </source>
</evidence>
<name>C6RI05_9BACT</name>
<evidence type="ECO:0000313" key="3">
    <source>
        <dbReference type="Proteomes" id="UP000003107"/>
    </source>
</evidence>
<gene>
    <name evidence="2" type="ORF">CAMSH0001_1115</name>
</gene>
<dbReference type="eggNOG" id="ENOG5030TG0">
    <property type="taxonomic scope" value="Bacteria"/>
</dbReference>
<protein>
    <submittedName>
        <fullName evidence="2">Uncharacterized protein</fullName>
    </submittedName>
</protein>
<dbReference type="Proteomes" id="UP000003107">
    <property type="component" value="Unassembled WGS sequence"/>
</dbReference>
<keyword evidence="1" id="KW-1133">Transmembrane helix</keyword>
<organism evidence="2 3">
    <name type="scientific">Campylobacter showae RM3277</name>
    <dbReference type="NCBI Taxonomy" id="553219"/>
    <lineage>
        <taxon>Bacteria</taxon>
        <taxon>Pseudomonadati</taxon>
        <taxon>Campylobacterota</taxon>
        <taxon>Epsilonproteobacteria</taxon>
        <taxon>Campylobacterales</taxon>
        <taxon>Campylobacteraceae</taxon>
        <taxon>Campylobacter</taxon>
    </lineage>
</organism>
<dbReference type="AlphaFoldDB" id="C6RI05"/>
<comment type="caution">
    <text evidence="2">The sequence shown here is derived from an EMBL/GenBank/DDBJ whole genome shotgun (WGS) entry which is preliminary data.</text>
</comment>
<feature type="transmembrane region" description="Helical" evidence="1">
    <location>
        <begin position="42"/>
        <end position="63"/>
    </location>
</feature>
<accession>C6RI05</accession>
<keyword evidence="3" id="KW-1185">Reference proteome</keyword>